<reference evidence="1" key="1">
    <citation type="journal article" date="2021" name="Microb. Physiol.">
        <title>Proteogenomic Insights into the Physiology of Marine, Sulfate-Reducing, Filamentous Desulfonema limicola and Desulfonema magnum.</title>
        <authorList>
            <person name="Schnaars V."/>
            <person name="Wohlbrand L."/>
            <person name="Scheve S."/>
            <person name="Hinrichs C."/>
            <person name="Reinhardt R."/>
            <person name="Rabus R."/>
        </authorList>
    </citation>
    <scope>NUCLEOTIDE SEQUENCE</scope>
    <source>
        <strain evidence="1">4be13</strain>
    </source>
</reference>
<name>A0A975GR83_9BACT</name>
<keyword evidence="2" id="KW-1185">Reference proteome</keyword>
<evidence type="ECO:0000313" key="1">
    <source>
        <dbReference type="EMBL" id="QTA90704.1"/>
    </source>
</evidence>
<accession>A0A975GR83</accession>
<evidence type="ECO:0000313" key="2">
    <source>
        <dbReference type="Proteomes" id="UP000663722"/>
    </source>
</evidence>
<dbReference type="Proteomes" id="UP000663722">
    <property type="component" value="Chromosome"/>
</dbReference>
<sequence length="57" mass="6421">MRSQAEPGNEVKLFPNLNVRERFIPYIQISLSFLRKQESTALLSAGPGKNGFLLSQE</sequence>
<gene>
    <name evidence="1" type="ORF">dnm_067650</name>
</gene>
<organism evidence="1 2">
    <name type="scientific">Desulfonema magnum</name>
    <dbReference type="NCBI Taxonomy" id="45655"/>
    <lineage>
        <taxon>Bacteria</taxon>
        <taxon>Pseudomonadati</taxon>
        <taxon>Thermodesulfobacteriota</taxon>
        <taxon>Desulfobacteria</taxon>
        <taxon>Desulfobacterales</taxon>
        <taxon>Desulfococcaceae</taxon>
        <taxon>Desulfonema</taxon>
    </lineage>
</organism>
<dbReference type="KEGG" id="dmm:dnm_067650"/>
<protein>
    <submittedName>
        <fullName evidence="1">Uncharacterized protein</fullName>
    </submittedName>
</protein>
<proteinExistence type="predicted"/>
<dbReference type="EMBL" id="CP061800">
    <property type="protein sequence ID" value="QTA90704.1"/>
    <property type="molecule type" value="Genomic_DNA"/>
</dbReference>
<dbReference type="AlphaFoldDB" id="A0A975GR83"/>